<reference evidence="1 2" key="1">
    <citation type="submission" date="2024-07" db="EMBL/GenBank/DDBJ databases">
        <title>Section-level genome sequencing and comparative genomics of Aspergillus sections Usti and Cavernicolus.</title>
        <authorList>
            <consortium name="Lawrence Berkeley National Laboratory"/>
            <person name="Nybo J.L."/>
            <person name="Vesth T.C."/>
            <person name="Theobald S."/>
            <person name="Frisvad J.C."/>
            <person name="Larsen T.O."/>
            <person name="Kjaerboelling I."/>
            <person name="Rothschild-Mancinelli K."/>
            <person name="Lyhne E.K."/>
            <person name="Kogle M.E."/>
            <person name="Barry K."/>
            <person name="Clum A."/>
            <person name="Na H."/>
            <person name="Ledsgaard L."/>
            <person name="Lin J."/>
            <person name="Lipzen A."/>
            <person name="Kuo A."/>
            <person name="Riley R."/>
            <person name="Mondo S."/>
            <person name="Labutti K."/>
            <person name="Haridas S."/>
            <person name="Pangalinan J."/>
            <person name="Salamov A.A."/>
            <person name="Simmons B.A."/>
            <person name="Magnuson J.K."/>
            <person name="Chen J."/>
            <person name="Drula E."/>
            <person name="Henrissat B."/>
            <person name="Wiebenga A."/>
            <person name="Lubbers R.J."/>
            <person name="Gomes A.C."/>
            <person name="Macurrencykelacurrency M.R."/>
            <person name="Stajich J."/>
            <person name="Grigoriev I.V."/>
            <person name="Mortensen U.H."/>
            <person name="De Vries R.P."/>
            <person name="Baker S.E."/>
            <person name="Andersen M.R."/>
        </authorList>
    </citation>
    <scope>NUCLEOTIDE SEQUENCE [LARGE SCALE GENOMIC DNA]</scope>
    <source>
        <strain evidence="1 2">CBS 449.75</strain>
    </source>
</reference>
<accession>A0ABR4LH89</accession>
<name>A0ABR4LH89_9EURO</name>
<evidence type="ECO:0000313" key="2">
    <source>
        <dbReference type="Proteomes" id="UP001610432"/>
    </source>
</evidence>
<dbReference type="EMBL" id="JBFXLQ010000046">
    <property type="protein sequence ID" value="KAL2863899.1"/>
    <property type="molecule type" value="Genomic_DNA"/>
</dbReference>
<protein>
    <submittedName>
        <fullName evidence="1">Uncharacterized protein</fullName>
    </submittedName>
</protein>
<gene>
    <name evidence="1" type="ORF">BJX67DRAFT_231761</name>
</gene>
<comment type="caution">
    <text evidence="1">The sequence shown here is derived from an EMBL/GenBank/DDBJ whole genome shotgun (WGS) entry which is preliminary data.</text>
</comment>
<dbReference type="RefSeq" id="XP_070882878.1">
    <property type="nucleotide sequence ID" value="XM_071025947.1"/>
</dbReference>
<dbReference type="Proteomes" id="UP001610432">
    <property type="component" value="Unassembled WGS sequence"/>
</dbReference>
<proteinExistence type="predicted"/>
<keyword evidence="2" id="KW-1185">Reference proteome</keyword>
<organism evidence="1 2">
    <name type="scientific">Aspergillus lucknowensis</name>
    <dbReference type="NCBI Taxonomy" id="176173"/>
    <lineage>
        <taxon>Eukaryota</taxon>
        <taxon>Fungi</taxon>
        <taxon>Dikarya</taxon>
        <taxon>Ascomycota</taxon>
        <taxon>Pezizomycotina</taxon>
        <taxon>Eurotiomycetes</taxon>
        <taxon>Eurotiomycetidae</taxon>
        <taxon>Eurotiales</taxon>
        <taxon>Aspergillaceae</taxon>
        <taxon>Aspergillus</taxon>
        <taxon>Aspergillus subgen. Nidulantes</taxon>
    </lineage>
</organism>
<evidence type="ECO:0000313" key="1">
    <source>
        <dbReference type="EMBL" id="KAL2863899.1"/>
    </source>
</evidence>
<dbReference type="GeneID" id="98141019"/>
<sequence length="169" mass="19211">MRWHDSGDEPTCTTLCYARQAEAQKTLIQPFNLLLERRTRGRITFPLPPDRFECGSWRTAIRYLGLARTMEQTMRSSCGDWRFSGTLTSIDLTFCPLLACIEMEREKESEGLLWGIEKETLRSRSFCLSVTQIAAVCGKSQSTLEIKIPTGPQILVSSLQMIKRERDGG</sequence>